<feature type="transmembrane region" description="Helical" evidence="1">
    <location>
        <begin position="159"/>
        <end position="178"/>
    </location>
</feature>
<dbReference type="PANTHER" id="PTHR37305:SF1">
    <property type="entry name" value="MEMBRANE PROTEIN"/>
    <property type="match status" value="1"/>
</dbReference>
<gene>
    <name evidence="2" type="ORF">U0035_11230</name>
</gene>
<evidence type="ECO:0000256" key="1">
    <source>
        <dbReference type="SAM" id="Phobius"/>
    </source>
</evidence>
<feature type="transmembrane region" description="Helical" evidence="1">
    <location>
        <begin position="185"/>
        <end position="206"/>
    </location>
</feature>
<dbReference type="Proteomes" id="UP001325680">
    <property type="component" value="Chromosome"/>
</dbReference>
<protein>
    <submittedName>
        <fullName evidence="2">ABC transporter permease</fullName>
    </submittedName>
</protein>
<keyword evidence="1" id="KW-1133">Transmembrane helix</keyword>
<keyword evidence="3" id="KW-1185">Reference proteome</keyword>
<accession>A0ABZ0WDE7</accession>
<evidence type="ECO:0000313" key="3">
    <source>
        <dbReference type="Proteomes" id="UP001325680"/>
    </source>
</evidence>
<sequence>MATFVNAIRSEWLKTKSSAASWLCIVGGFLIPLIYCINFFRTGKSINGETHPDIWQVYFKQLWMSMSFFLLPMGVMLAASLIAQVEFRNNTWKQLNATPQKYSTIYAAKLSVLLLMTLKFFLYFNIGVILSAVIPCLVYDHRFPDQAIPWSHFLELNGYYLLSCIPIVTLQYIISFRIKNFMVPLGIGLGGVVITLIAFKWRYIYFSPYVYSMLYAREGRASTNTVIVYSAAYSLLFAVAGYGVYVFQKIKG</sequence>
<reference evidence="2 3" key="1">
    <citation type="submission" date="2023-12" db="EMBL/GenBank/DDBJ databases">
        <title>Genome sequencing and assembly of bacterial species from a model synthetic community.</title>
        <authorList>
            <person name="Hogle S.L."/>
        </authorList>
    </citation>
    <scope>NUCLEOTIDE SEQUENCE [LARGE SCALE GENOMIC DNA]</scope>
    <source>
        <strain evidence="2 3">HAMBI_3031</strain>
    </source>
</reference>
<dbReference type="Pfam" id="PF12730">
    <property type="entry name" value="ABC2_membrane_4"/>
    <property type="match status" value="1"/>
</dbReference>
<feature type="transmembrane region" description="Helical" evidence="1">
    <location>
        <begin position="226"/>
        <end position="247"/>
    </location>
</feature>
<feature type="transmembrane region" description="Helical" evidence="1">
    <location>
        <begin position="61"/>
        <end position="83"/>
    </location>
</feature>
<proteinExistence type="predicted"/>
<keyword evidence="1" id="KW-0472">Membrane</keyword>
<feature type="transmembrane region" description="Helical" evidence="1">
    <location>
        <begin position="20"/>
        <end position="41"/>
    </location>
</feature>
<feature type="transmembrane region" description="Helical" evidence="1">
    <location>
        <begin position="120"/>
        <end position="139"/>
    </location>
</feature>
<dbReference type="PANTHER" id="PTHR37305">
    <property type="entry name" value="INTEGRAL MEMBRANE PROTEIN-RELATED"/>
    <property type="match status" value="1"/>
</dbReference>
<evidence type="ECO:0000313" key="2">
    <source>
        <dbReference type="EMBL" id="WQD40721.1"/>
    </source>
</evidence>
<name>A0ABZ0WDE7_9BACT</name>
<dbReference type="EMBL" id="CP139960">
    <property type="protein sequence ID" value="WQD40721.1"/>
    <property type="molecule type" value="Genomic_DNA"/>
</dbReference>
<dbReference type="CDD" id="cd21809">
    <property type="entry name" value="ABC-2_lan_permease-like"/>
    <property type="match status" value="1"/>
</dbReference>
<organism evidence="2 3">
    <name type="scientific">Niabella yanshanensis</name>
    <dbReference type="NCBI Taxonomy" id="577386"/>
    <lineage>
        <taxon>Bacteria</taxon>
        <taxon>Pseudomonadati</taxon>
        <taxon>Bacteroidota</taxon>
        <taxon>Chitinophagia</taxon>
        <taxon>Chitinophagales</taxon>
        <taxon>Chitinophagaceae</taxon>
        <taxon>Niabella</taxon>
    </lineage>
</organism>
<dbReference type="RefSeq" id="WP_114789889.1">
    <property type="nucleotide sequence ID" value="NZ_CP139960.1"/>
</dbReference>
<keyword evidence="1" id="KW-0812">Transmembrane</keyword>